<dbReference type="SUPFAM" id="SSF143631">
    <property type="entry name" value="ApbE-like"/>
    <property type="match status" value="1"/>
</dbReference>
<keyword evidence="4 10" id="KW-0808">Transferase</keyword>
<dbReference type="GO" id="GO:0005886">
    <property type="term" value="C:plasma membrane"/>
    <property type="evidence" value="ECO:0007669"/>
    <property type="project" value="UniProtKB-SubCell"/>
</dbReference>
<feature type="binding site" evidence="11">
    <location>
        <position position="290"/>
    </location>
    <ligand>
        <name>Mg(2+)</name>
        <dbReference type="ChEBI" id="CHEBI:18420"/>
    </ligand>
</feature>
<evidence type="ECO:0000256" key="10">
    <source>
        <dbReference type="PIRNR" id="PIRNR006268"/>
    </source>
</evidence>
<dbReference type="GO" id="GO:0046872">
    <property type="term" value="F:metal ion binding"/>
    <property type="evidence" value="ECO:0007669"/>
    <property type="project" value="UniProtKB-UniRule"/>
</dbReference>
<dbReference type="PROSITE" id="PS51257">
    <property type="entry name" value="PROKAR_LIPOPROTEIN"/>
    <property type="match status" value="1"/>
</dbReference>
<keyword evidence="12" id="KW-1003">Cell membrane</keyword>
<comment type="catalytic activity">
    <reaction evidence="9 10 12">
        <text>L-threonyl-[protein] + FAD = FMN-L-threonyl-[protein] + AMP + H(+)</text>
        <dbReference type="Rhea" id="RHEA:36847"/>
        <dbReference type="Rhea" id="RHEA-COMP:11060"/>
        <dbReference type="Rhea" id="RHEA-COMP:11061"/>
        <dbReference type="ChEBI" id="CHEBI:15378"/>
        <dbReference type="ChEBI" id="CHEBI:30013"/>
        <dbReference type="ChEBI" id="CHEBI:57692"/>
        <dbReference type="ChEBI" id="CHEBI:74257"/>
        <dbReference type="ChEBI" id="CHEBI:456215"/>
        <dbReference type="EC" id="2.7.1.180"/>
    </reaction>
</comment>
<accession>A0A1I6KF56</accession>
<comment type="cofactor">
    <cofactor evidence="11">
        <name>Mg(2+)</name>
        <dbReference type="ChEBI" id="CHEBI:18420"/>
    </cofactor>
    <cofactor evidence="11">
        <name>Mn(2+)</name>
        <dbReference type="ChEBI" id="CHEBI:29035"/>
    </cofactor>
    <text evidence="11">Magnesium. Can also use manganese.</text>
</comment>
<evidence type="ECO:0000256" key="4">
    <source>
        <dbReference type="ARBA" id="ARBA00022679"/>
    </source>
</evidence>
<comment type="function">
    <text evidence="12">Flavin transferase that catalyzes the transfer of the FMN moiety of FAD and its covalent binding to the hydroxyl group of a threonine residue in a target flavoprotein.</text>
</comment>
<dbReference type="PIRSF" id="PIRSF006268">
    <property type="entry name" value="ApbE"/>
    <property type="match status" value="1"/>
</dbReference>
<protein>
    <recommendedName>
        <fullName evidence="2 10">FAD:protein FMN transferase</fullName>
        <ecNumber evidence="1 10">2.7.1.180</ecNumber>
    </recommendedName>
    <alternativeName>
        <fullName evidence="8 10">Flavin transferase</fullName>
    </alternativeName>
</protein>
<dbReference type="InterPro" id="IPR003374">
    <property type="entry name" value="ApbE-like_sf"/>
</dbReference>
<keyword evidence="6 10" id="KW-0274">FAD</keyword>
<name>A0A1I6KF56_9FLAO</name>
<keyword evidence="12" id="KW-0472">Membrane</keyword>
<dbReference type="AlphaFoldDB" id="A0A1I6KF56"/>
<evidence type="ECO:0000256" key="3">
    <source>
        <dbReference type="ARBA" id="ARBA00022630"/>
    </source>
</evidence>
<sequence>MKKYFLVVIVVLGLFQSCKQSNSVGVRNENMGGALGTSYSIISITSDKIDLQKEIDSVFAVINHSLSTYIPESDISRINKGDSTVVVDEMFREVFNLSKEINKETNGFFDPTVGTLVNAWGFGPERQISMDSLKIDSLLNFVGLDKILIDDTNRIIKTNPNIYLDFNAIAKGYSIDRLAAMLDAKGINNYLIEVGGELVAKGKNTIKDKSWVVGIDDPEMQVKRATKILINLNDRALASSGNYRKFRVDETTGKKYVHTVNPKTGYTQISNTLAVTILADDCATADAYATAFMAMDLSDAFKLINENKRLEAYIIYVDEKGETQEFLTKGFKEFVVE</sequence>
<feature type="binding site" evidence="11">
    <location>
        <position position="286"/>
    </location>
    <ligand>
        <name>Mg(2+)</name>
        <dbReference type="ChEBI" id="CHEBI:18420"/>
    </ligand>
</feature>
<proteinExistence type="inferred from homology"/>
<dbReference type="Pfam" id="PF02424">
    <property type="entry name" value="ApbE"/>
    <property type="match status" value="1"/>
</dbReference>
<evidence type="ECO:0000256" key="6">
    <source>
        <dbReference type="ARBA" id="ARBA00022827"/>
    </source>
</evidence>
<evidence type="ECO:0000256" key="1">
    <source>
        <dbReference type="ARBA" id="ARBA00011955"/>
    </source>
</evidence>
<comment type="similarity">
    <text evidence="10 12">Belongs to the ApbE family.</text>
</comment>
<keyword evidence="14" id="KW-1185">Reference proteome</keyword>
<dbReference type="PANTHER" id="PTHR30040">
    <property type="entry name" value="THIAMINE BIOSYNTHESIS LIPOPROTEIN APBE"/>
    <property type="match status" value="1"/>
</dbReference>
<evidence type="ECO:0000256" key="2">
    <source>
        <dbReference type="ARBA" id="ARBA00016337"/>
    </source>
</evidence>
<evidence type="ECO:0000256" key="11">
    <source>
        <dbReference type="PIRSR" id="PIRSR006268-2"/>
    </source>
</evidence>
<dbReference type="EMBL" id="FOYX01000004">
    <property type="protein sequence ID" value="SFR89668.1"/>
    <property type="molecule type" value="Genomic_DNA"/>
</dbReference>
<dbReference type="Proteomes" id="UP000199462">
    <property type="component" value="Unassembled WGS sequence"/>
</dbReference>
<keyword evidence="12 13" id="KW-0449">Lipoprotein</keyword>
<evidence type="ECO:0000256" key="5">
    <source>
        <dbReference type="ARBA" id="ARBA00022723"/>
    </source>
</evidence>
<dbReference type="EC" id="2.7.1.180" evidence="1 10"/>
<evidence type="ECO:0000256" key="9">
    <source>
        <dbReference type="ARBA" id="ARBA00048540"/>
    </source>
</evidence>
<dbReference type="InterPro" id="IPR024932">
    <property type="entry name" value="ApbE"/>
</dbReference>
<organism evidence="13 14">
    <name type="scientific">Maribacter stanieri</name>
    <dbReference type="NCBI Taxonomy" id="440514"/>
    <lineage>
        <taxon>Bacteria</taxon>
        <taxon>Pseudomonadati</taxon>
        <taxon>Bacteroidota</taxon>
        <taxon>Flavobacteriia</taxon>
        <taxon>Flavobacteriales</taxon>
        <taxon>Flavobacteriaceae</taxon>
        <taxon>Maribacter</taxon>
    </lineage>
</organism>
<keyword evidence="7 10" id="KW-0460">Magnesium</keyword>
<gene>
    <name evidence="13" type="ORF">SAMN04488010_3637</name>
</gene>
<dbReference type="GO" id="GO:0016740">
    <property type="term" value="F:transferase activity"/>
    <property type="evidence" value="ECO:0007669"/>
    <property type="project" value="UniProtKB-UniRule"/>
</dbReference>
<evidence type="ECO:0000256" key="12">
    <source>
        <dbReference type="RuleBase" id="RU363002"/>
    </source>
</evidence>
<keyword evidence="5 10" id="KW-0479">Metal-binding</keyword>
<dbReference type="PANTHER" id="PTHR30040:SF2">
    <property type="entry name" value="FAD:PROTEIN FMN TRANSFERASE"/>
    <property type="match status" value="1"/>
</dbReference>
<dbReference type="Gene3D" id="3.10.520.10">
    <property type="entry name" value="ApbE-like domains"/>
    <property type="match status" value="1"/>
</dbReference>
<reference evidence="14" key="1">
    <citation type="submission" date="2016-10" db="EMBL/GenBank/DDBJ databases">
        <authorList>
            <person name="Varghese N."/>
            <person name="Submissions S."/>
        </authorList>
    </citation>
    <scope>NUCLEOTIDE SEQUENCE [LARGE SCALE GENOMIC DNA]</scope>
    <source>
        <strain evidence="14">DSM 19891</strain>
    </source>
</reference>
<evidence type="ECO:0000313" key="13">
    <source>
        <dbReference type="EMBL" id="SFR89668.1"/>
    </source>
</evidence>
<keyword evidence="3 10" id="KW-0285">Flavoprotein</keyword>
<feature type="binding site" evidence="11">
    <location>
        <position position="168"/>
    </location>
    <ligand>
        <name>Mg(2+)</name>
        <dbReference type="ChEBI" id="CHEBI:18420"/>
    </ligand>
</feature>
<keyword evidence="12" id="KW-0997">Cell inner membrane</keyword>
<dbReference type="STRING" id="440514.SAMN04488010_3637"/>
<evidence type="ECO:0000313" key="14">
    <source>
        <dbReference type="Proteomes" id="UP000199462"/>
    </source>
</evidence>
<dbReference type="RefSeq" id="WP_091905277.1">
    <property type="nucleotide sequence ID" value="NZ_FOYX01000004.1"/>
</dbReference>
<evidence type="ECO:0000256" key="8">
    <source>
        <dbReference type="ARBA" id="ARBA00031306"/>
    </source>
</evidence>
<comment type="subcellular location">
    <subcellularLocation>
        <location evidence="12">Cell inner membrane</location>
        <topology evidence="12">Lipid-anchor</topology>
        <orientation evidence="12">Periplasmic side</orientation>
    </subcellularLocation>
</comment>
<evidence type="ECO:0000256" key="7">
    <source>
        <dbReference type="ARBA" id="ARBA00022842"/>
    </source>
</evidence>